<dbReference type="EMBL" id="JBHRSK010000004">
    <property type="protein sequence ID" value="MFC2967488.1"/>
    <property type="molecule type" value="Genomic_DNA"/>
</dbReference>
<keyword evidence="2" id="KW-0472">Membrane</keyword>
<dbReference type="InterPro" id="IPR007450">
    <property type="entry name" value="BamE_dom"/>
</dbReference>
<evidence type="ECO:0000256" key="2">
    <source>
        <dbReference type="ARBA" id="ARBA00023136"/>
    </source>
</evidence>
<reference evidence="7" key="1">
    <citation type="journal article" date="2019" name="Int. J. Syst. Evol. Microbiol.">
        <title>The Global Catalogue of Microorganisms (GCM) 10K type strain sequencing project: providing services to taxonomists for standard genome sequencing and annotation.</title>
        <authorList>
            <consortium name="The Broad Institute Genomics Platform"/>
            <consortium name="The Broad Institute Genome Sequencing Center for Infectious Disease"/>
            <person name="Wu L."/>
            <person name="Ma J."/>
        </authorList>
    </citation>
    <scope>NUCLEOTIDE SEQUENCE [LARGE SCALE GENOMIC DNA]</scope>
    <source>
        <strain evidence="7">KCTC 62192</strain>
    </source>
</reference>
<feature type="domain" description="Outer membrane protein assembly factor BamE" evidence="5">
    <location>
        <begin position="31"/>
        <end position="106"/>
    </location>
</feature>
<dbReference type="PANTHER" id="PTHR37482">
    <property type="entry name" value="OUTER MEMBRANE PROTEIN ASSEMBLY FACTOR BAME"/>
    <property type="match status" value="1"/>
</dbReference>
<evidence type="ECO:0000256" key="1">
    <source>
        <dbReference type="ARBA" id="ARBA00022729"/>
    </source>
</evidence>
<proteinExistence type="predicted"/>
<accession>A0ABV7AEY8</accession>
<comment type="caution">
    <text evidence="6">The sequence shown here is derived from an EMBL/GenBank/DDBJ whole genome shotgun (WGS) entry which is preliminary data.</text>
</comment>
<dbReference type="InterPro" id="IPR026592">
    <property type="entry name" value="BamE"/>
</dbReference>
<dbReference type="PANTHER" id="PTHR37482:SF1">
    <property type="entry name" value="OUTER MEMBRANE PROTEIN ASSEMBLY FACTOR BAME"/>
    <property type="match status" value="1"/>
</dbReference>
<evidence type="ECO:0000313" key="6">
    <source>
        <dbReference type="EMBL" id="MFC2967488.1"/>
    </source>
</evidence>
<evidence type="ECO:0000259" key="5">
    <source>
        <dbReference type="Pfam" id="PF04355"/>
    </source>
</evidence>
<dbReference type="InterPro" id="IPR037873">
    <property type="entry name" value="BamE-like"/>
</dbReference>
<evidence type="ECO:0000256" key="3">
    <source>
        <dbReference type="ARBA" id="ARBA00023237"/>
    </source>
</evidence>
<protein>
    <submittedName>
        <fullName evidence="6">Outer membrane protein assembly factor BamE</fullName>
    </submittedName>
</protein>
<sequence>MSKALYLTRIAVAGVVVAAVTACSATYRNHGYIPTDDELAQVKVGTDTRDSVRQKIGDPSAVGMLDPAAWYYVESRWKQFGLRPPQEVQRQAVAISFTKAGRVENVERFGLKDGNVVALSRRVTTSNVKGIGFLKQLMGNIGNVQASDYLK</sequence>
<evidence type="ECO:0000313" key="7">
    <source>
        <dbReference type="Proteomes" id="UP001595443"/>
    </source>
</evidence>
<keyword evidence="1 4" id="KW-0732">Signal</keyword>
<dbReference type="Proteomes" id="UP001595443">
    <property type="component" value="Unassembled WGS sequence"/>
</dbReference>
<dbReference type="PROSITE" id="PS51257">
    <property type="entry name" value="PROKAR_LIPOPROTEIN"/>
    <property type="match status" value="1"/>
</dbReference>
<feature type="signal peptide" evidence="4">
    <location>
        <begin position="1"/>
        <end position="18"/>
    </location>
</feature>
<dbReference type="Gene3D" id="3.30.1450.10">
    <property type="match status" value="1"/>
</dbReference>
<evidence type="ECO:0000256" key="4">
    <source>
        <dbReference type="SAM" id="SignalP"/>
    </source>
</evidence>
<gene>
    <name evidence="6" type="ORF">ACFOES_05220</name>
</gene>
<dbReference type="Pfam" id="PF04355">
    <property type="entry name" value="BamE"/>
    <property type="match status" value="1"/>
</dbReference>
<keyword evidence="3" id="KW-0998">Cell outer membrane</keyword>
<feature type="chain" id="PRO_5045691094" evidence="4">
    <location>
        <begin position="19"/>
        <end position="151"/>
    </location>
</feature>
<dbReference type="RefSeq" id="WP_377832129.1">
    <property type="nucleotide sequence ID" value="NZ_JBHRSK010000004.1"/>
</dbReference>
<organism evidence="6 7">
    <name type="scientific">Acidimangrovimonas pyrenivorans</name>
    <dbReference type="NCBI Taxonomy" id="2030798"/>
    <lineage>
        <taxon>Bacteria</taxon>
        <taxon>Pseudomonadati</taxon>
        <taxon>Pseudomonadota</taxon>
        <taxon>Alphaproteobacteria</taxon>
        <taxon>Rhodobacterales</taxon>
        <taxon>Paracoccaceae</taxon>
        <taxon>Acidimangrovimonas</taxon>
    </lineage>
</organism>
<keyword evidence="7" id="KW-1185">Reference proteome</keyword>
<name>A0ABV7AEY8_9RHOB</name>